<keyword evidence="2" id="KW-1185">Reference proteome</keyword>
<evidence type="ECO:0000313" key="1">
    <source>
        <dbReference type="EMBL" id="PKA59953.1"/>
    </source>
</evidence>
<sequence length="130" mass="14984">MATAVLWLPDGFVDLELNPELVEEIVRVAFIAYGYYLTSERGWYRGLPRLFFVKALGAGIKCIAKNRGNENDDDDFRYCAELRGKNQLNPMSMVDVQVCYTVPRFSTPLDYPNVDRRTISVKIIKKDREL</sequence>
<proteinExistence type="predicted"/>
<dbReference type="Proteomes" id="UP000236161">
    <property type="component" value="Unassembled WGS sequence"/>
</dbReference>
<evidence type="ECO:0000313" key="2">
    <source>
        <dbReference type="Proteomes" id="UP000236161"/>
    </source>
</evidence>
<dbReference type="AlphaFoldDB" id="A0A2I0AWM5"/>
<accession>A0A2I0AWM5</accession>
<reference evidence="1 2" key="1">
    <citation type="journal article" date="2017" name="Nature">
        <title>The Apostasia genome and the evolution of orchids.</title>
        <authorList>
            <person name="Zhang G.Q."/>
            <person name="Liu K.W."/>
            <person name="Li Z."/>
            <person name="Lohaus R."/>
            <person name="Hsiao Y.Y."/>
            <person name="Niu S.C."/>
            <person name="Wang J.Y."/>
            <person name="Lin Y.C."/>
            <person name="Xu Q."/>
            <person name="Chen L.J."/>
            <person name="Yoshida K."/>
            <person name="Fujiwara S."/>
            <person name="Wang Z.W."/>
            <person name="Zhang Y.Q."/>
            <person name="Mitsuda N."/>
            <person name="Wang M."/>
            <person name="Liu G.H."/>
            <person name="Pecoraro L."/>
            <person name="Huang H.X."/>
            <person name="Xiao X.J."/>
            <person name="Lin M."/>
            <person name="Wu X.Y."/>
            <person name="Wu W.L."/>
            <person name="Chen Y.Y."/>
            <person name="Chang S.B."/>
            <person name="Sakamoto S."/>
            <person name="Ohme-Takagi M."/>
            <person name="Yagi M."/>
            <person name="Zeng S.J."/>
            <person name="Shen C.Y."/>
            <person name="Yeh C.M."/>
            <person name="Luo Y.B."/>
            <person name="Tsai W.C."/>
            <person name="Van de Peer Y."/>
            <person name="Liu Z.J."/>
        </authorList>
    </citation>
    <scope>NUCLEOTIDE SEQUENCE [LARGE SCALE GENOMIC DNA]</scope>
    <source>
        <strain evidence="2">cv. Shenzhen</strain>
        <tissue evidence="1">Stem</tissue>
    </source>
</reference>
<organism evidence="1 2">
    <name type="scientific">Apostasia shenzhenica</name>
    <dbReference type="NCBI Taxonomy" id="1088818"/>
    <lineage>
        <taxon>Eukaryota</taxon>
        <taxon>Viridiplantae</taxon>
        <taxon>Streptophyta</taxon>
        <taxon>Embryophyta</taxon>
        <taxon>Tracheophyta</taxon>
        <taxon>Spermatophyta</taxon>
        <taxon>Magnoliopsida</taxon>
        <taxon>Liliopsida</taxon>
        <taxon>Asparagales</taxon>
        <taxon>Orchidaceae</taxon>
        <taxon>Apostasioideae</taxon>
        <taxon>Apostasia</taxon>
    </lineage>
</organism>
<name>A0A2I0AWM5_9ASPA</name>
<gene>
    <name evidence="1" type="ORF">AXF42_Ash016011</name>
</gene>
<dbReference type="EMBL" id="KZ451943">
    <property type="protein sequence ID" value="PKA59953.1"/>
    <property type="molecule type" value="Genomic_DNA"/>
</dbReference>
<protein>
    <submittedName>
        <fullName evidence="1">Uncharacterized protein</fullName>
    </submittedName>
</protein>